<dbReference type="AlphaFoldDB" id="A0A1Q5PWJ9"/>
<dbReference type="InterPro" id="IPR050555">
    <property type="entry name" value="Bact_Solute-Bind_Prot2"/>
</dbReference>
<evidence type="ECO:0000313" key="5">
    <source>
        <dbReference type="EMBL" id="OKL51994.1"/>
    </source>
</evidence>
<evidence type="ECO:0000256" key="3">
    <source>
        <dbReference type="SAM" id="SignalP"/>
    </source>
</evidence>
<evidence type="ECO:0000256" key="2">
    <source>
        <dbReference type="ARBA" id="ARBA00022729"/>
    </source>
</evidence>
<dbReference type="InterPro" id="IPR049784">
    <property type="entry name" value="ChvE-like"/>
</dbReference>
<feature type="domain" description="Periplasmic binding protein" evidence="4">
    <location>
        <begin position="55"/>
        <end position="335"/>
    </location>
</feature>
<evidence type="ECO:0000259" key="4">
    <source>
        <dbReference type="Pfam" id="PF13407"/>
    </source>
</evidence>
<proteinExistence type="predicted"/>
<comment type="subcellular location">
    <subcellularLocation>
        <location evidence="1">Cell envelope</location>
    </subcellularLocation>
</comment>
<evidence type="ECO:0000256" key="1">
    <source>
        <dbReference type="ARBA" id="ARBA00004196"/>
    </source>
</evidence>
<dbReference type="EMBL" id="MQVS01000003">
    <property type="protein sequence ID" value="OKL51994.1"/>
    <property type="molecule type" value="Genomic_DNA"/>
</dbReference>
<reference evidence="6" key="1">
    <citation type="submission" date="2016-12" db="EMBL/GenBank/DDBJ databases">
        <authorList>
            <person name="Meng X."/>
        </authorList>
    </citation>
    <scope>NUCLEOTIDE SEQUENCE [LARGE SCALE GENOMIC DNA]</scope>
    <source>
        <strain evidence="6">DSM 20732</strain>
    </source>
</reference>
<dbReference type="PANTHER" id="PTHR30036">
    <property type="entry name" value="D-XYLOSE-BINDING PERIPLASMIC PROTEIN"/>
    <property type="match status" value="1"/>
</dbReference>
<gene>
    <name evidence="5" type="ORF">BSZ40_03420</name>
</gene>
<dbReference type="InterPro" id="IPR025997">
    <property type="entry name" value="SBP_2_dom"/>
</dbReference>
<dbReference type="PROSITE" id="PS51257">
    <property type="entry name" value="PROKAR_LIPOPROTEIN"/>
    <property type="match status" value="1"/>
</dbReference>
<keyword evidence="6" id="KW-1185">Reference proteome</keyword>
<dbReference type="CDD" id="cd19994">
    <property type="entry name" value="PBP1_ChvE"/>
    <property type="match status" value="1"/>
</dbReference>
<dbReference type="Gene3D" id="3.40.50.2300">
    <property type="match status" value="2"/>
</dbReference>
<dbReference type="NCBIfam" id="NF040907">
    <property type="entry name" value="ChvE"/>
    <property type="match status" value="1"/>
</dbReference>
<dbReference type="GO" id="GO:0030246">
    <property type="term" value="F:carbohydrate binding"/>
    <property type="evidence" value="ECO:0007669"/>
    <property type="project" value="TreeGrafter"/>
</dbReference>
<feature type="signal peptide" evidence="3">
    <location>
        <begin position="1"/>
        <end position="19"/>
    </location>
</feature>
<dbReference type="OrthoDB" id="9773673at2"/>
<protein>
    <submittedName>
        <fullName evidence="5">ABC transporter substrate-binding protein</fullName>
    </submittedName>
</protein>
<dbReference type="Proteomes" id="UP000185612">
    <property type="component" value="Unassembled WGS sequence"/>
</dbReference>
<dbReference type="SUPFAM" id="SSF53822">
    <property type="entry name" value="Periplasmic binding protein-like I"/>
    <property type="match status" value="1"/>
</dbReference>
<dbReference type="STRING" id="52770.BSZ40_03420"/>
<feature type="chain" id="PRO_5043148790" evidence="3">
    <location>
        <begin position="20"/>
        <end position="383"/>
    </location>
</feature>
<dbReference type="GO" id="GO:0030288">
    <property type="term" value="C:outer membrane-bounded periplasmic space"/>
    <property type="evidence" value="ECO:0007669"/>
    <property type="project" value="TreeGrafter"/>
</dbReference>
<dbReference type="InterPro" id="IPR028082">
    <property type="entry name" value="Peripla_BP_I"/>
</dbReference>
<dbReference type="PANTHER" id="PTHR30036:SF1">
    <property type="entry name" value="D-XYLOSE-BINDING PERIPLASMIC PROTEIN"/>
    <property type="match status" value="1"/>
</dbReference>
<dbReference type="Pfam" id="PF13407">
    <property type="entry name" value="Peripla_BP_4"/>
    <property type="match status" value="1"/>
</dbReference>
<comment type="caution">
    <text evidence="5">The sequence shown here is derived from an EMBL/GenBank/DDBJ whole genome shotgun (WGS) entry which is preliminary data.</text>
</comment>
<evidence type="ECO:0000313" key="6">
    <source>
        <dbReference type="Proteomes" id="UP000185612"/>
    </source>
</evidence>
<organism evidence="5 6">
    <name type="scientific">Buchananella hordeovulneris</name>
    <dbReference type="NCBI Taxonomy" id="52770"/>
    <lineage>
        <taxon>Bacteria</taxon>
        <taxon>Bacillati</taxon>
        <taxon>Actinomycetota</taxon>
        <taxon>Actinomycetes</taxon>
        <taxon>Actinomycetales</taxon>
        <taxon>Actinomycetaceae</taxon>
        <taxon>Buchananella</taxon>
    </lineage>
</organism>
<dbReference type="RefSeq" id="WP_073823370.1">
    <property type="nucleotide sequence ID" value="NZ_MQVS01000003.1"/>
</dbReference>
<sequence length="383" mass="41086">MQRAIARPLAFMASLCLLAGLTACSAERSSAKTQPAADGSAASAPADAAPGSKLVGISMPTKSLERWSRDGEHLVKELEALGYDTTLQFADNKVEQQISQIQNMINEGPAVLVVGSIDGSALAPVLDQAAAAGIKVIAYDRLIRDSEAVDYYATFDNYQVGKLQGEYIVKTLDLANNKGPFNLEPFSGSPDDNNAKFFFAGAWDQLSPYVESGVLVVPSGKAPKSVDDWQSIGIQAWMAPAAQAEMETRLNSFYQDKKVQAVLAPNDALALGITQALESAGYSATDLPVITGQDADLANVQNIINGKQTMTVWKDTRKLGTQVAKMVDQIVKGEEVTVNDTKSYENGKKVVPSFLIEPQVVTKDNVKELLVDSGYYQAEELGL</sequence>
<name>A0A1Q5PWJ9_9ACTO</name>
<accession>A0A1Q5PWJ9</accession>
<keyword evidence="2 3" id="KW-0732">Signal</keyword>